<dbReference type="AlphaFoldDB" id="K0SJY0"/>
<feature type="chain" id="PRO_5003837238" description="Fungal lipase-type domain-containing protein" evidence="2">
    <location>
        <begin position="24"/>
        <end position="771"/>
    </location>
</feature>
<evidence type="ECO:0000313" key="4">
    <source>
        <dbReference type="EMBL" id="EJK65249.1"/>
    </source>
</evidence>
<evidence type="ECO:0000313" key="5">
    <source>
        <dbReference type="Proteomes" id="UP000266841"/>
    </source>
</evidence>
<feature type="signal peptide" evidence="2">
    <location>
        <begin position="1"/>
        <end position="23"/>
    </location>
</feature>
<accession>K0SJY0</accession>
<dbReference type="InterPro" id="IPR002921">
    <property type="entry name" value="Fungal_lipase-type"/>
</dbReference>
<dbReference type="Gene3D" id="3.40.50.1820">
    <property type="entry name" value="alpha/beta hydrolase"/>
    <property type="match status" value="1"/>
</dbReference>
<name>K0SJY0_THAOC</name>
<dbReference type="InterPro" id="IPR051218">
    <property type="entry name" value="Sec_MonoDiacylglyc_Lipase"/>
</dbReference>
<feature type="domain" description="Fungal lipase-type" evidence="3">
    <location>
        <begin position="317"/>
        <end position="374"/>
    </location>
</feature>
<reference evidence="4 5" key="1">
    <citation type="journal article" date="2012" name="Genome Biol.">
        <title>Genome and low-iron response of an oceanic diatom adapted to chronic iron limitation.</title>
        <authorList>
            <person name="Lommer M."/>
            <person name="Specht M."/>
            <person name="Roy A.S."/>
            <person name="Kraemer L."/>
            <person name="Andreson R."/>
            <person name="Gutowska M.A."/>
            <person name="Wolf J."/>
            <person name="Bergner S.V."/>
            <person name="Schilhabel M.B."/>
            <person name="Klostermeier U.C."/>
            <person name="Beiko R.G."/>
            <person name="Rosenstiel P."/>
            <person name="Hippler M."/>
            <person name="Laroche J."/>
        </authorList>
    </citation>
    <scope>NUCLEOTIDE SEQUENCE [LARGE SCALE GENOMIC DNA]</scope>
    <source>
        <strain evidence="4 5">CCMP1005</strain>
    </source>
</reference>
<dbReference type="Pfam" id="PF01764">
    <property type="entry name" value="Lipase_3"/>
    <property type="match status" value="1"/>
</dbReference>
<protein>
    <recommendedName>
        <fullName evidence="3">Fungal lipase-type domain-containing protein</fullName>
    </recommendedName>
</protein>
<keyword evidence="5" id="KW-1185">Reference proteome</keyword>
<dbReference type="PANTHER" id="PTHR45856:SF24">
    <property type="entry name" value="FUNGAL LIPASE-LIKE DOMAIN-CONTAINING PROTEIN"/>
    <property type="match status" value="1"/>
</dbReference>
<organism evidence="4 5">
    <name type="scientific">Thalassiosira oceanica</name>
    <name type="common">Marine diatom</name>
    <dbReference type="NCBI Taxonomy" id="159749"/>
    <lineage>
        <taxon>Eukaryota</taxon>
        <taxon>Sar</taxon>
        <taxon>Stramenopiles</taxon>
        <taxon>Ochrophyta</taxon>
        <taxon>Bacillariophyta</taxon>
        <taxon>Coscinodiscophyceae</taxon>
        <taxon>Thalassiosirophycidae</taxon>
        <taxon>Thalassiosirales</taxon>
        <taxon>Thalassiosiraceae</taxon>
        <taxon>Thalassiosira</taxon>
    </lineage>
</organism>
<keyword evidence="2" id="KW-0732">Signal</keyword>
<dbReference type="SUPFAM" id="SSF53474">
    <property type="entry name" value="alpha/beta-Hydrolases"/>
    <property type="match status" value="1"/>
</dbReference>
<proteinExistence type="predicted"/>
<dbReference type="Proteomes" id="UP000266841">
    <property type="component" value="Unassembled WGS sequence"/>
</dbReference>
<evidence type="ECO:0000256" key="1">
    <source>
        <dbReference type="SAM" id="MobiDB-lite"/>
    </source>
</evidence>
<gene>
    <name evidence="4" type="ORF">THAOC_13913</name>
</gene>
<dbReference type="InterPro" id="IPR029058">
    <property type="entry name" value="AB_hydrolase_fold"/>
</dbReference>
<dbReference type="GO" id="GO:0006629">
    <property type="term" value="P:lipid metabolic process"/>
    <property type="evidence" value="ECO:0007669"/>
    <property type="project" value="InterPro"/>
</dbReference>
<sequence length="771" mass="85560">MRRLKAFRLVLLFFYWKVGPHDAATATDSKKKPRLQRKKEAAPCSSSSSGRGRTSLLGNRWRHRERRKAKQAYTMAVFSSIAYEKFRNQNDDLTWEFSVKSDKKTFQETSAVVKSGQRLRDMFSKMKSRADALLEENAAKIKWHDTDLIVASGRNELVIALAGSASFGDLITNIQTFEPGKIARLCCRFVNLSLELGSSASHSGLFETDGGLHRGFVNSYSRVNRGKVRRLNREIKSVQVLEDMLDRCESSRNSNFGDTYGINGTNAVNGTSYVEISNEKRRRRKQKNVKRKTCHSRGVKLMDALKNATFEALRSGRTVHLVGHSLAGAIAQLLSMDIVLNKRDVQTRRLHLWTFGSPEIADSQFYSSVWNTSPRLSKFFSGKRFHRYVTQSIETCNTDVIASITSKSLNHRAMRRIGGVGGDVVHWIEPTHVLSNATGVNLHELRSYINGLSVTSPDLPYQISAQQHVKELLAIEIKVKTITKCNQKSCVEEQAKLNGTQAGIAESWMAGASAARRMVKLNEKDGGRTYICKVEDLMRENDNGERRLDIAELTKLVHHITGDDTTDVTMASVPGRTGKKDMQREIISSTKIRLTEHCPLPGPHRHNWLNADGQGVDARRHVAFRSGSPKSLRAPRAVVTRFLAHARRFQTAPTSLLTLQTCGGGLRLGRVKIMNSRSGTAACIGRAGLLSPTSTGGPRACYRRRGKLSDGGSSLSTFAGTASSASALEVRGLLRSIGRNKLFSHPPIPGFVTGNEFEPGALLDSFELEMD</sequence>
<dbReference type="PANTHER" id="PTHR45856">
    <property type="entry name" value="ALPHA/BETA-HYDROLASES SUPERFAMILY PROTEIN"/>
    <property type="match status" value="1"/>
</dbReference>
<dbReference type="OrthoDB" id="426718at2759"/>
<evidence type="ECO:0000259" key="3">
    <source>
        <dbReference type="Pfam" id="PF01764"/>
    </source>
</evidence>
<evidence type="ECO:0000256" key="2">
    <source>
        <dbReference type="SAM" id="SignalP"/>
    </source>
</evidence>
<feature type="compositionally biased region" description="Low complexity" evidence="1">
    <location>
        <begin position="45"/>
        <end position="58"/>
    </location>
</feature>
<comment type="caution">
    <text evidence="4">The sequence shown here is derived from an EMBL/GenBank/DDBJ whole genome shotgun (WGS) entry which is preliminary data.</text>
</comment>
<dbReference type="EMBL" id="AGNL01016118">
    <property type="protein sequence ID" value="EJK65249.1"/>
    <property type="molecule type" value="Genomic_DNA"/>
</dbReference>
<feature type="region of interest" description="Disordered" evidence="1">
    <location>
        <begin position="24"/>
        <end position="60"/>
    </location>
</feature>